<dbReference type="Gramene" id="KZM89989">
    <property type="protein sequence ID" value="KZM89989"/>
    <property type="gene ID" value="DCAR_022646"/>
</dbReference>
<evidence type="ECO:0000313" key="3">
    <source>
        <dbReference type="Proteomes" id="UP000077755"/>
    </source>
</evidence>
<protein>
    <recommendedName>
        <fullName evidence="1">Replication protein A 70 kDa DNA-binding subunit B/D first OB fold domain-containing protein</fullName>
    </recommendedName>
</protein>
<accession>A0A161YBP1</accession>
<dbReference type="Proteomes" id="UP000077755">
    <property type="component" value="Chromosome 6"/>
</dbReference>
<organism evidence="2 3">
    <name type="scientific">Daucus carota subsp. sativus</name>
    <name type="common">Carrot</name>
    <dbReference type="NCBI Taxonomy" id="79200"/>
    <lineage>
        <taxon>Eukaryota</taxon>
        <taxon>Viridiplantae</taxon>
        <taxon>Streptophyta</taxon>
        <taxon>Embryophyta</taxon>
        <taxon>Tracheophyta</taxon>
        <taxon>Spermatophyta</taxon>
        <taxon>Magnoliopsida</taxon>
        <taxon>eudicotyledons</taxon>
        <taxon>Gunneridae</taxon>
        <taxon>Pentapetalae</taxon>
        <taxon>asterids</taxon>
        <taxon>campanulids</taxon>
        <taxon>Apiales</taxon>
        <taxon>Apiaceae</taxon>
        <taxon>Apioideae</taxon>
        <taxon>Scandiceae</taxon>
        <taxon>Daucinae</taxon>
        <taxon>Daucus</taxon>
        <taxon>Daucus sect. Daucus</taxon>
    </lineage>
</organism>
<reference evidence="2" key="1">
    <citation type="journal article" date="2016" name="Nat. Genet.">
        <title>A high-quality carrot genome assembly provides new insights into carotenoid accumulation and asterid genome evolution.</title>
        <authorList>
            <person name="Iorizzo M."/>
            <person name="Ellison S."/>
            <person name="Senalik D."/>
            <person name="Zeng P."/>
            <person name="Satapoomin P."/>
            <person name="Huang J."/>
            <person name="Bowman M."/>
            <person name="Iovene M."/>
            <person name="Sanseverino W."/>
            <person name="Cavagnaro P."/>
            <person name="Yildiz M."/>
            <person name="Macko-Podgorni A."/>
            <person name="Moranska E."/>
            <person name="Grzebelus E."/>
            <person name="Grzebelus D."/>
            <person name="Ashrafi H."/>
            <person name="Zheng Z."/>
            <person name="Cheng S."/>
            <person name="Spooner D."/>
            <person name="Van Deynze A."/>
            <person name="Simon P."/>
        </authorList>
    </citation>
    <scope>NUCLEOTIDE SEQUENCE</scope>
    <source>
        <tissue evidence="2">Leaf</tissue>
    </source>
</reference>
<dbReference type="SUPFAM" id="SSF50249">
    <property type="entry name" value="Nucleic acid-binding proteins"/>
    <property type="match status" value="1"/>
</dbReference>
<proteinExistence type="predicted"/>
<feature type="domain" description="Replication protein A 70 kDa DNA-binding subunit B/D first OB fold" evidence="1">
    <location>
        <begin position="2"/>
        <end position="103"/>
    </location>
</feature>
<dbReference type="AlphaFoldDB" id="A0A161YBP1"/>
<dbReference type="InterPro" id="IPR012340">
    <property type="entry name" value="NA-bd_OB-fold"/>
</dbReference>
<evidence type="ECO:0000259" key="1">
    <source>
        <dbReference type="Pfam" id="PF02721"/>
    </source>
</evidence>
<keyword evidence="3" id="KW-1185">Reference proteome</keyword>
<dbReference type="Pfam" id="PF02721">
    <property type="entry name" value="DUF223"/>
    <property type="match status" value="1"/>
</dbReference>
<evidence type="ECO:0000313" key="2">
    <source>
        <dbReference type="EMBL" id="WOH04110.1"/>
    </source>
</evidence>
<name>A0A161YBP1_DAUCS</name>
<sequence length="307" mass="35271">MFNFLRDLDHTRSDWKVHVRVTRMWTTKGTTNNPFSKNLILLDREDCHVKAFVVPEAWDVLQDMMFEGKIYDIYSFVCCDCSGKLGHVSSNISIVLTSQTVVLPAPNEVSTIPRHKFEITKLSQLYSLTRSYPLDVIPSHAIGSTCIYVNPDYEEMRRVRLREDLNIRLHKFEIVPIDNLAGLIDSEDLYYKPLYATDVVGVLDSLQPIQNTICHGANKQVVRFSITDGRILHLVRFFGPMNQNTAALYDNAHETEVIVILACVRISKRMGKVWITSLPGTKVYINLAYPDVFELRQRLLEDENHLP</sequence>
<dbReference type="EMBL" id="CP093348">
    <property type="protein sequence ID" value="WOH04110.1"/>
    <property type="molecule type" value="Genomic_DNA"/>
</dbReference>
<dbReference type="InterPro" id="IPR003871">
    <property type="entry name" value="RFA1B/D_OB_1st"/>
</dbReference>
<dbReference type="PANTHER" id="PTHR47165">
    <property type="entry name" value="OS03G0429900 PROTEIN"/>
    <property type="match status" value="1"/>
</dbReference>
<dbReference type="PANTHER" id="PTHR47165:SF4">
    <property type="entry name" value="OS03G0429900 PROTEIN"/>
    <property type="match status" value="1"/>
</dbReference>
<gene>
    <name evidence="2" type="ORF">DCAR_0623516</name>
</gene>
<reference evidence="2" key="2">
    <citation type="submission" date="2022-03" db="EMBL/GenBank/DDBJ databases">
        <title>Draft title - Genomic analysis of global carrot germplasm unveils the trajectory of domestication and the origin of high carotenoid orange carrot.</title>
        <authorList>
            <person name="Iorizzo M."/>
            <person name="Ellison S."/>
            <person name="Senalik D."/>
            <person name="Macko-Podgorni A."/>
            <person name="Grzebelus D."/>
            <person name="Bostan H."/>
            <person name="Rolling W."/>
            <person name="Curaba J."/>
            <person name="Simon P."/>
        </authorList>
    </citation>
    <scope>NUCLEOTIDE SEQUENCE</scope>
    <source>
        <tissue evidence="2">Leaf</tissue>
    </source>
</reference>
<dbReference type="Gene3D" id="2.40.50.140">
    <property type="entry name" value="Nucleic acid-binding proteins"/>
    <property type="match status" value="2"/>
</dbReference>